<organism evidence="1 2">
    <name type="scientific">Aquibacillus salsiterrae</name>
    <dbReference type="NCBI Taxonomy" id="2950439"/>
    <lineage>
        <taxon>Bacteria</taxon>
        <taxon>Bacillati</taxon>
        <taxon>Bacillota</taxon>
        <taxon>Bacilli</taxon>
        <taxon>Bacillales</taxon>
        <taxon>Bacillaceae</taxon>
        <taxon>Aquibacillus</taxon>
    </lineage>
</organism>
<evidence type="ECO:0000313" key="1">
    <source>
        <dbReference type="EMBL" id="MDC3418345.1"/>
    </source>
</evidence>
<dbReference type="Proteomes" id="UP001145069">
    <property type="component" value="Unassembled WGS sequence"/>
</dbReference>
<accession>A0A9X4AHI0</accession>
<evidence type="ECO:0000313" key="2">
    <source>
        <dbReference type="Proteomes" id="UP001145069"/>
    </source>
</evidence>
<dbReference type="EMBL" id="JAMQKC010000024">
    <property type="protein sequence ID" value="MDC3418345.1"/>
    <property type="molecule type" value="Genomic_DNA"/>
</dbReference>
<gene>
    <name evidence="1" type="ORF">NC799_15780</name>
</gene>
<proteinExistence type="predicted"/>
<dbReference type="RefSeq" id="WP_272447407.1">
    <property type="nucleotide sequence ID" value="NZ_JAMQKC010000024.1"/>
</dbReference>
<comment type="caution">
    <text evidence="1">The sequence shown here is derived from an EMBL/GenBank/DDBJ whole genome shotgun (WGS) entry which is preliminary data.</text>
</comment>
<dbReference type="AlphaFoldDB" id="A0A9X4AHI0"/>
<reference evidence="1" key="1">
    <citation type="submission" date="2022-06" db="EMBL/GenBank/DDBJ databases">
        <title>Aquibacillus sp. a new bacterium isolated from soil saline samples.</title>
        <authorList>
            <person name="Galisteo C."/>
            <person name="De La Haba R."/>
            <person name="Sanchez-Porro C."/>
            <person name="Ventosa A."/>
        </authorList>
    </citation>
    <scope>NUCLEOTIDE SEQUENCE</scope>
    <source>
        <strain evidence="1">3ASR75-54</strain>
    </source>
</reference>
<protein>
    <submittedName>
        <fullName evidence="1">Uncharacterized protein</fullName>
    </submittedName>
</protein>
<sequence length="98" mass="11547">MDNDQLLRIILERFDKVDLQFKEVLKRLDSIKKSQQDDVKGTLHLISKKVDNILHDVDYLSEKTGKHDTKINNFEKKSSHNRKAGFSFNYILKRCLSI</sequence>
<keyword evidence="2" id="KW-1185">Reference proteome</keyword>
<name>A0A9X4AHI0_9BACI</name>